<feature type="compositionally biased region" description="Polar residues" evidence="1">
    <location>
        <begin position="612"/>
        <end position="623"/>
    </location>
</feature>
<feature type="region of interest" description="Disordered" evidence="1">
    <location>
        <begin position="322"/>
        <end position="355"/>
    </location>
</feature>
<dbReference type="PANTHER" id="PTHR23005:SF5">
    <property type="entry name" value="NUP637, PUTATIVE-RELATED"/>
    <property type="match status" value="1"/>
</dbReference>
<dbReference type="InterPro" id="IPR027417">
    <property type="entry name" value="P-loop_NTPase"/>
</dbReference>
<dbReference type="Gene3D" id="3.40.50.300">
    <property type="entry name" value="P-loop containing nucleotide triphosphate hydrolases"/>
    <property type="match status" value="1"/>
</dbReference>
<name>W7K606_PLAFO</name>
<feature type="region of interest" description="Disordered" evidence="1">
    <location>
        <begin position="545"/>
        <end position="576"/>
    </location>
</feature>
<feature type="region of interest" description="Disordered" evidence="1">
    <location>
        <begin position="252"/>
        <end position="287"/>
    </location>
</feature>
<dbReference type="AlphaFoldDB" id="W7K606"/>
<dbReference type="PANTHER" id="PTHR23005">
    <property type="entry name" value="RETINITIS PIGMENTOSA 1 PROTEIN"/>
    <property type="match status" value="1"/>
</dbReference>
<evidence type="ECO:0000256" key="1">
    <source>
        <dbReference type="SAM" id="MobiDB-lite"/>
    </source>
</evidence>
<accession>W7K606</accession>
<keyword evidence="3" id="KW-1185">Reference proteome</keyword>
<evidence type="ECO:0000313" key="2">
    <source>
        <dbReference type="EMBL" id="EWC88360.1"/>
    </source>
</evidence>
<protein>
    <submittedName>
        <fullName evidence="2">Uncharacterized protein</fullName>
    </submittedName>
</protein>
<reference evidence="2 3" key="1">
    <citation type="submission" date="2013-02" db="EMBL/GenBank/DDBJ databases">
        <title>The Genome Sequence of Plasmodium falciparum NF54.</title>
        <authorList>
            <consortium name="The Broad Institute Genome Sequencing Platform"/>
            <consortium name="The Broad Institute Genome Sequencing Center for Infectious Disease"/>
            <person name="Neafsey D."/>
            <person name="Cheeseman I."/>
            <person name="Volkman S."/>
            <person name="Adams J."/>
            <person name="Walker B."/>
            <person name="Young S.K."/>
            <person name="Zeng Q."/>
            <person name="Gargeya S."/>
            <person name="Fitzgerald M."/>
            <person name="Haas B."/>
            <person name="Abouelleil A."/>
            <person name="Alvarado L."/>
            <person name="Arachchi H.M."/>
            <person name="Berlin A.M."/>
            <person name="Chapman S.B."/>
            <person name="Dewar J."/>
            <person name="Goldberg J."/>
            <person name="Griggs A."/>
            <person name="Gujja S."/>
            <person name="Hansen M."/>
            <person name="Howarth C."/>
            <person name="Imamovic A."/>
            <person name="Larimer J."/>
            <person name="McCowan C."/>
            <person name="Murphy C."/>
            <person name="Neiman D."/>
            <person name="Pearson M."/>
            <person name="Priest M."/>
            <person name="Roberts A."/>
            <person name="Saif S."/>
            <person name="Shea T."/>
            <person name="Sisk P."/>
            <person name="Sykes S."/>
            <person name="Wortman J."/>
            <person name="Nusbaum C."/>
            <person name="Birren B."/>
        </authorList>
    </citation>
    <scope>NUCLEOTIDE SEQUENCE [LARGE SCALE GENOMIC DNA]</scope>
    <source>
        <strain evidence="2 3">NF54</strain>
    </source>
</reference>
<organism evidence="2 3">
    <name type="scientific">Plasmodium falciparum (isolate NF54)</name>
    <dbReference type="NCBI Taxonomy" id="5843"/>
    <lineage>
        <taxon>Eukaryota</taxon>
        <taxon>Sar</taxon>
        <taxon>Alveolata</taxon>
        <taxon>Apicomplexa</taxon>
        <taxon>Aconoidasida</taxon>
        <taxon>Haemosporida</taxon>
        <taxon>Plasmodiidae</taxon>
        <taxon>Plasmodium</taxon>
        <taxon>Plasmodium (Laverania)</taxon>
    </lineage>
</organism>
<feature type="non-terminal residue" evidence="2">
    <location>
        <position position="1"/>
    </location>
</feature>
<dbReference type="EMBL" id="KE123818">
    <property type="protein sequence ID" value="EWC88360.1"/>
    <property type="molecule type" value="Genomic_DNA"/>
</dbReference>
<dbReference type="Pfam" id="PF12775">
    <property type="entry name" value="AAA_7"/>
    <property type="match status" value="1"/>
</dbReference>
<evidence type="ECO:0000313" key="3">
    <source>
        <dbReference type="Proteomes" id="UP000030673"/>
    </source>
</evidence>
<sequence>GELKSYVNQRKIIHIIKLSTRKNKQEEEYNVCKGIIKYVSHFVGYEKLKDIINNICLLFNLRREYQETLAQYVDKKQKEEEIDGLNYVETLFDDENYRKKKSKKHASDWKNEVDKIVIGLIKKTKIPFLKYQVYKATELYKLLNYIYDDKKKKKIDKGQGEEKIEEINENIIETTEYIKNILIIGKNYSGASSIIFLLYQFLKNLEGTSFCAYDICNIDKINLHYCSSEDILKYVFYKSNNMSDDTNEKLEERKEAGEYSMLGSTIRRNNTKREQDGNNNKNKNKEINNTYINNTYNNNTYINNTYNNNTYINNTYNNNDGSHNNNIFDENASPYDEHHNLDKKKKKQNVSYSKNGTYNNPIKSMEFINLNMFKNVEENIIIKKKKMKKNLFLKYINVSDMNIVDKICNYTLNKNIYNQINKDTHMILKDDVKNNKCFFYKPERLCSMSPYIIDKCYFVYIKNKIPYNAFIAYTVNKMNVYKFIKNKIIKLFEDLIIEALNFFNKQKMMNNKILPFYRKREKKQKEHPLKDSEKKMFLEKNLDQEKKKKKLKKKNNDGNCKGLVIQSDEQDEQDKKNMKKNMNKNMNTYININVDVKNDACTYSKQNYNEYIKNKNSSGTDNNITHKKKEPKNEKENSFEEEDNEKSYCRQGTKEIFNNNDLNIYKLKDDDIMLQKDLLFSYNKSDIYKEYIIELLGEKNIPFYIHINNLISMFGKFVEYFLYMLKEKKGYDKRVLETHINNIVIISFIYTFTSFMNKEIRNTFEIYILKYINNISIIPRNTSFVHIYYNIETNKLCRQEKIYRNENIIIEKNNLINNLLVTNNSFYVYEDLNILSIINFLNISTNINLPFLIMGHTNTAKSLCVYNFLNKQKQINTYHFMFSFNYSFHYDNIIKTIKKKLDLSIPCVNQDITIFIDDIYYVPNNNTYNTFQFLYGLIDDDVR</sequence>
<proteinExistence type="predicted"/>
<feature type="region of interest" description="Disordered" evidence="1">
    <location>
        <begin position="612"/>
        <end position="646"/>
    </location>
</feature>
<gene>
    <name evidence="2" type="ORF">PFNF54_02860</name>
</gene>
<dbReference type="Proteomes" id="UP000030673">
    <property type="component" value="Unassembled WGS sequence"/>
</dbReference>